<evidence type="ECO:0000313" key="3">
    <source>
        <dbReference type="EMBL" id="RXW24802.1"/>
    </source>
</evidence>
<feature type="compositionally biased region" description="Basic and acidic residues" evidence="1">
    <location>
        <begin position="361"/>
        <end position="374"/>
    </location>
</feature>
<organism evidence="3 4">
    <name type="scientific">Candolleomyces aberdarensis</name>
    <dbReference type="NCBI Taxonomy" id="2316362"/>
    <lineage>
        <taxon>Eukaryota</taxon>
        <taxon>Fungi</taxon>
        <taxon>Dikarya</taxon>
        <taxon>Basidiomycota</taxon>
        <taxon>Agaricomycotina</taxon>
        <taxon>Agaricomycetes</taxon>
        <taxon>Agaricomycetidae</taxon>
        <taxon>Agaricales</taxon>
        <taxon>Agaricineae</taxon>
        <taxon>Psathyrellaceae</taxon>
        <taxon>Candolleomyces</taxon>
    </lineage>
</organism>
<dbReference type="EMBL" id="SDEE01000014">
    <property type="protein sequence ID" value="RXW24802.1"/>
    <property type="molecule type" value="Genomic_DNA"/>
</dbReference>
<keyword evidence="4" id="KW-1185">Reference proteome</keyword>
<proteinExistence type="predicted"/>
<feature type="compositionally biased region" description="Low complexity" evidence="1">
    <location>
        <begin position="404"/>
        <end position="413"/>
    </location>
</feature>
<sequence length="531" mass="57969">MIDKFSAERLALTMNFVHLIWAADVTTVDMFTGKLFICRVIQASLDGGHEFDPLRASIISAASSIADNKFADAQQARLEAQILSAAQSPEDLSLACALGLYILRSGEISNDTLLLTTWDYLRNTFSGILTGKYLSEARPLALVVSSVVCHALSKLATHNALLERFISSSPWTLNLANALEVLLKGKGEPNTDEYITALRIELERSGVVLLSRISGDTRRDHEQAAPRIQLLARKVAAKGTFPQHLSSPLKDSAAAYKWDIDSYRRAKRRKKAASAGSDGLRNRPFGFPQNTTFAVSSNDFGLPLGKSRNRERSRRSTMVASTSLTNDPDTQSYDGMRRLRSHAFWELQQSVAENGEGLVRRMQEQEHQRSREHTPQYPSQSDVPVDEDDEIQIYAGEPSDWFTSRPSGSSSPSQDVIMDTDYSPSPGSSGVSSAPLRVRLDPDSPSPLTSLPPSPMSEAIPDSIGLPEASLVLPQSAPANTLCYESLGAEKAIDSLAFELASGAGGINDYAALRQDDFDDVEICDAGELWS</sequence>
<feature type="signal peptide" evidence="2">
    <location>
        <begin position="1"/>
        <end position="22"/>
    </location>
</feature>
<feature type="chain" id="PRO_5020971432" evidence="2">
    <location>
        <begin position="23"/>
        <end position="531"/>
    </location>
</feature>
<accession>A0A4Q2DZ26</accession>
<evidence type="ECO:0000256" key="2">
    <source>
        <dbReference type="SAM" id="SignalP"/>
    </source>
</evidence>
<keyword evidence="2" id="KW-0732">Signal</keyword>
<feature type="compositionally biased region" description="Low complexity" evidence="1">
    <location>
        <begin position="423"/>
        <end position="433"/>
    </location>
</feature>
<dbReference type="OrthoDB" id="2688840at2759"/>
<name>A0A4Q2DZ26_9AGAR</name>
<feature type="compositionally biased region" description="Polar residues" evidence="1">
    <location>
        <begin position="316"/>
        <end position="333"/>
    </location>
</feature>
<protein>
    <submittedName>
        <fullName evidence="3">Uncharacterized protein</fullName>
    </submittedName>
</protein>
<feature type="region of interest" description="Disordered" evidence="1">
    <location>
        <begin position="361"/>
        <end position="460"/>
    </location>
</feature>
<reference evidence="3 4" key="1">
    <citation type="submission" date="2019-01" db="EMBL/GenBank/DDBJ databases">
        <title>Draft genome sequence of Psathyrella aberdarensis IHI B618.</title>
        <authorList>
            <person name="Buettner E."/>
            <person name="Kellner H."/>
        </authorList>
    </citation>
    <scope>NUCLEOTIDE SEQUENCE [LARGE SCALE GENOMIC DNA]</scope>
    <source>
        <strain evidence="3 4">IHI B618</strain>
    </source>
</reference>
<dbReference type="Proteomes" id="UP000290288">
    <property type="component" value="Unassembled WGS sequence"/>
</dbReference>
<dbReference type="AlphaFoldDB" id="A0A4Q2DZ26"/>
<feature type="region of interest" description="Disordered" evidence="1">
    <location>
        <begin position="296"/>
        <end position="334"/>
    </location>
</feature>
<gene>
    <name evidence="3" type="ORF">EST38_g1069</name>
</gene>
<evidence type="ECO:0000256" key="1">
    <source>
        <dbReference type="SAM" id="MobiDB-lite"/>
    </source>
</evidence>
<evidence type="ECO:0000313" key="4">
    <source>
        <dbReference type="Proteomes" id="UP000290288"/>
    </source>
</evidence>
<comment type="caution">
    <text evidence="3">The sequence shown here is derived from an EMBL/GenBank/DDBJ whole genome shotgun (WGS) entry which is preliminary data.</text>
</comment>